<dbReference type="NCBIfam" id="TIGR00711">
    <property type="entry name" value="efflux_EmrB"/>
    <property type="match status" value="1"/>
</dbReference>
<feature type="domain" description="Major facilitator superfamily (MFS) profile" evidence="8">
    <location>
        <begin position="7"/>
        <end position="440"/>
    </location>
</feature>
<evidence type="ECO:0000256" key="3">
    <source>
        <dbReference type="ARBA" id="ARBA00022475"/>
    </source>
</evidence>
<feature type="transmembrane region" description="Helical" evidence="7">
    <location>
        <begin position="73"/>
        <end position="92"/>
    </location>
</feature>
<gene>
    <name evidence="9" type="ORF">IW245_001281</name>
</gene>
<dbReference type="Gene3D" id="1.20.1250.20">
    <property type="entry name" value="MFS general substrate transporter like domains"/>
    <property type="match status" value="1"/>
</dbReference>
<dbReference type="PANTHER" id="PTHR42718:SF42">
    <property type="entry name" value="EXPORT PROTEIN"/>
    <property type="match status" value="1"/>
</dbReference>
<name>A0A8J7KNC2_9ACTN</name>
<keyword evidence="10" id="KW-1185">Reference proteome</keyword>
<evidence type="ECO:0000256" key="2">
    <source>
        <dbReference type="ARBA" id="ARBA00022448"/>
    </source>
</evidence>
<feature type="transmembrane region" description="Helical" evidence="7">
    <location>
        <begin position="215"/>
        <end position="232"/>
    </location>
</feature>
<evidence type="ECO:0000259" key="8">
    <source>
        <dbReference type="PROSITE" id="PS50850"/>
    </source>
</evidence>
<feature type="transmembrane region" description="Helical" evidence="7">
    <location>
        <begin position="158"/>
        <end position="180"/>
    </location>
</feature>
<dbReference type="InterPro" id="IPR004638">
    <property type="entry name" value="EmrB-like"/>
</dbReference>
<keyword evidence="6 7" id="KW-0472">Membrane</keyword>
<dbReference type="InterPro" id="IPR011701">
    <property type="entry name" value="MFS"/>
</dbReference>
<dbReference type="Pfam" id="PF07690">
    <property type="entry name" value="MFS_1"/>
    <property type="match status" value="1"/>
</dbReference>
<evidence type="ECO:0000313" key="9">
    <source>
        <dbReference type="EMBL" id="MBG6135087.1"/>
    </source>
</evidence>
<feature type="transmembrane region" description="Helical" evidence="7">
    <location>
        <begin position="45"/>
        <end position="64"/>
    </location>
</feature>
<feature type="transmembrane region" description="Helical" evidence="7">
    <location>
        <begin position="316"/>
        <end position="335"/>
    </location>
</feature>
<dbReference type="InterPro" id="IPR036259">
    <property type="entry name" value="MFS_trans_sf"/>
</dbReference>
<dbReference type="Gene3D" id="1.20.1720.10">
    <property type="entry name" value="Multidrug resistance protein D"/>
    <property type="match status" value="1"/>
</dbReference>
<dbReference type="AlphaFoldDB" id="A0A8J7KNC2"/>
<keyword evidence="2" id="KW-0813">Transport</keyword>
<sequence>MNRRWWALAALVLSVLVIGLDSTVLNVALPTLAGALRADTGDLQWIVDGYLVVFAVLLLPAGLLGDRYGRKKLLITGLVLFGAASLAASYTTGVPGLVAARAAMGFGAALIIPLSMAVIPSVFPPAERTKAIAIWSAGVALGLPLGPVLGGWLLDHYWWGSIFLINVPVVLLAVLVTALMVPESRNPGTEPVDLAGVALSVAGLGALVYGAIERSPGWTVAGVAGLAGFLLWQRRARHPMLDLRLYADRNFLWGSVVATLATFGLMGVLFVLPLYLHQVLGYDALGVGLRLIPLMAGLLVAGLASSRILPRVGPRLAVGGGLVVLAVGLALGATTDAADGYGWTALWLSVLGVGTGASLVPAMDTVLATLPAERTGIGSAAVQAMRQVGGALGVAVLGSLLSGRLPDLVGGMRLVLATCVVCVAFGAALAGFGLSGRMRA</sequence>
<keyword evidence="3" id="KW-1003">Cell membrane</keyword>
<dbReference type="CDD" id="cd17321">
    <property type="entry name" value="MFS_MMR_MDR_like"/>
    <property type="match status" value="1"/>
</dbReference>
<feature type="transmembrane region" description="Helical" evidence="7">
    <location>
        <begin position="287"/>
        <end position="304"/>
    </location>
</feature>
<dbReference type="GO" id="GO:0005886">
    <property type="term" value="C:plasma membrane"/>
    <property type="evidence" value="ECO:0007669"/>
    <property type="project" value="UniProtKB-SubCell"/>
</dbReference>
<feature type="transmembrane region" description="Helical" evidence="7">
    <location>
        <begin position="341"/>
        <end position="363"/>
    </location>
</feature>
<feature type="transmembrane region" description="Helical" evidence="7">
    <location>
        <begin position="384"/>
        <end position="402"/>
    </location>
</feature>
<feature type="transmembrane region" description="Helical" evidence="7">
    <location>
        <begin position="252"/>
        <end position="275"/>
    </location>
</feature>
<feature type="transmembrane region" description="Helical" evidence="7">
    <location>
        <begin position="192"/>
        <end position="209"/>
    </location>
</feature>
<evidence type="ECO:0000256" key="1">
    <source>
        <dbReference type="ARBA" id="ARBA00004651"/>
    </source>
</evidence>
<protein>
    <submittedName>
        <fullName evidence="9">EmrB/QacA subfamily drug resistance transporter</fullName>
    </submittedName>
</protein>
<comment type="caution">
    <text evidence="9">The sequence shown here is derived from an EMBL/GenBank/DDBJ whole genome shotgun (WGS) entry which is preliminary data.</text>
</comment>
<evidence type="ECO:0000256" key="7">
    <source>
        <dbReference type="SAM" id="Phobius"/>
    </source>
</evidence>
<dbReference type="PANTHER" id="PTHR42718">
    <property type="entry name" value="MAJOR FACILITATOR SUPERFAMILY MULTIDRUG TRANSPORTER MFSC"/>
    <property type="match status" value="1"/>
</dbReference>
<evidence type="ECO:0000313" key="10">
    <source>
        <dbReference type="Proteomes" id="UP000622552"/>
    </source>
</evidence>
<reference evidence="9" key="1">
    <citation type="submission" date="2020-11" db="EMBL/GenBank/DDBJ databases">
        <title>Sequencing the genomes of 1000 actinobacteria strains.</title>
        <authorList>
            <person name="Klenk H.-P."/>
        </authorList>
    </citation>
    <scope>NUCLEOTIDE SEQUENCE</scope>
    <source>
        <strain evidence="9">DSM 45356</strain>
    </source>
</reference>
<accession>A0A8J7KNC2</accession>
<dbReference type="InterPro" id="IPR020846">
    <property type="entry name" value="MFS_dom"/>
</dbReference>
<feature type="transmembrane region" description="Helical" evidence="7">
    <location>
        <begin position="414"/>
        <end position="434"/>
    </location>
</feature>
<feature type="transmembrane region" description="Helical" evidence="7">
    <location>
        <begin position="131"/>
        <end position="152"/>
    </location>
</feature>
<dbReference type="GO" id="GO:0022857">
    <property type="term" value="F:transmembrane transporter activity"/>
    <property type="evidence" value="ECO:0007669"/>
    <property type="project" value="InterPro"/>
</dbReference>
<dbReference type="RefSeq" id="WP_197002245.1">
    <property type="nucleotide sequence ID" value="NZ_BONS01000004.1"/>
</dbReference>
<evidence type="ECO:0000256" key="4">
    <source>
        <dbReference type="ARBA" id="ARBA00022692"/>
    </source>
</evidence>
<feature type="transmembrane region" description="Helical" evidence="7">
    <location>
        <begin position="98"/>
        <end position="119"/>
    </location>
</feature>
<organism evidence="9 10">
    <name type="scientific">Longispora fulva</name>
    <dbReference type="NCBI Taxonomy" id="619741"/>
    <lineage>
        <taxon>Bacteria</taxon>
        <taxon>Bacillati</taxon>
        <taxon>Actinomycetota</taxon>
        <taxon>Actinomycetes</taxon>
        <taxon>Micromonosporales</taxon>
        <taxon>Micromonosporaceae</taxon>
        <taxon>Longispora</taxon>
    </lineage>
</organism>
<dbReference type="Proteomes" id="UP000622552">
    <property type="component" value="Unassembled WGS sequence"/>
</dbReference>
<comment type="subcellular location">
    <subcellularLocation>
        <location evidence="1">Cell membrane</location>
        <topology evidence="1">Multi-pass membrane protein</topology>
    </subcellularLocation>
</comment>
<dbReference type="PRINTS" id="PR01036">
    <property type="entry name" value="TCRTETB"/>
</dbReference>
<keyword evidence="5 7" id="KW-1133">Transmembrane helix</keyword>
<dbReference type="SUPFAM" id="SSF103473">
    <property type="entry name" value="MFS general substrate transporter"/>
    <property type="match status" value="1"/>
</dbReference>
<evidence type="ECO:0000256" key="6">
    <source>
        <dbReference type="ARBA" id="ARBA00023136"/>
    </source>
</evidence>
<proteinExistence type="predicted"/>
<keyword evidence="4 7" id="KW-0812">Transmembrane</keyword>
<dbReference type="PROSITE" id="PS50850">
    <property type="entry name" value="MFS"/>
    <property type="match status" value="1"/>
</dbReference>
<dbReference type="EMBL" id="JADOUF010000001">
    <property type="protein sequence ID" value="MBG6135087.1"/>
    <property type="molecule type" value="Genomic_DNA"/>
</dbReference>
<evidence type="ECO:0000256" key="5">
    <source>
        <dbReference type="ARBA" id="ARBA00022989"/>
    </source>
</evidence>